<evidence type="ECO:0000256" key="1">
    <source>
        <dbReference type="ARBA" id="ARBA00004651"/>
    </source>
</evidence>
<dbReference type="AlphaFoldDB" id="A0A1M6B5I6"/>
<evidence type="ECO:0000313" key="13">
    <source>
        <dbReference type="Proteomes" id="UP000183954"/>
    </source>
</evidence>
<sequence>MSFIKEFKEFATRGNVVDLAVGIIIGGAFGKIVSSLVADIIMPPIGLIIGGIKFTELKIGLKDDVTLNIGNFIQATFDFIIVAGAIFFIIKLMNSLKRKKIKEEAVAPSTPSAEVQLLTEIRDLLKKQP</sequence>
<dbReference type="EMBL" id="FQXJ01000018">
    <property type="protein sequence ID" value="SHI43991.1"/>
    <property type="molecule type" value="Genomic_DNA"/>
</dbReference>
<dbReference type="PROSITE" id="PS01327">
    <property type="entry name" value="MSCL"/>
    <property type="match status" value="1"/>
</dbReference>
<dbReference type="InterPro" id="IPR036019">
    <property type="entry name" value="MscL_channel"/>
</dbReference>
<comment type="similarity">
    <text evidence="2 11">Belongs to the MscL family.</text>
</comment>
<dbReference type="InterPro" id="IPR019823">
    <property type="entry name" value="Mechanosensitive_channel_CS"/>
</dbReference>
<keyword evidence="4 11" id="KW-0813">Transport</keyword>
<dbReference type="PANTHER" id="PTHR30266">
    <property type="entry name" value="MECHANOSENSITIVE CHANNEL MSCL"/>
    <property type="match status" value="1"/>
</dbReference>
<evidence type="ECO:0000256" key="11">
    <source>
        <dbReference type="HAMAP-Rule" id="MF_00115"/>
    </source>
</evidence>
<feature type="transmembrane region" description="Helical" evidence="11">
    <location>
        <begin position="21"/>
        <end position="52"/>
    </location>
</feature>
<gene>
    <name evidence="11" type="primary">mscL</name>
    <name evidence="12" type="ORF">SAMN02746098_04089</name>
</gene>
<keyword evidence="13" id="KW-1185">Reference proteome</keyword>
<reference evidence="13" key="1">
    <citation type="submission" date="2016-11" db="EMBL/GenBank/DDBJ databases">
        <authorList>
            <person name="Varghese N."/>
            <person name="Submissions S."/>
        </authorList>
    </citation>
    <scope>NUCLEOTIDE SEQUENCE [LARGE SCALE GENOMIC DNA]</scope>
    <source>
        <strain evidence="13">DSM 15449</strain>
    </source>
</reference>
<dbReference type="Proteomes" id="UP000183954">
    <property type="component" value="Unassembled WGS sequence"/>
</dbReference>
<evidence type="ECO:0000256" key="5">
    <source>
        <dbReference type="ARBA" id="ARBA00022475"/>
    </source>
</evidence>
<dbReference type="OrthoDB" id="9810350at2"/>
<evidence type="ECO:0000256" key="6">
    <source>
        <dbReference type="ARBA" id="ARBA00022692"/>
    </source>
</evidence>
<keyword evidence="7 11" id="KW-1133">Transmembrane helix</keyword>
<keyword evidence="5 11" id="KW-1003">Cell membrane</keyword>
<keyword evidence="9 11" id="KW-0472">Membrane</keyword>
<comment type="subcellular location">
    <subcellularLocation>
        <location evidence="1 11">Cell membrane</location>
        <topology evidence="1 11">Multi-pass membrane protein</topology>
    </subcellularLocation>
</comment>
<dbReference type="PANTHER" id="PTHR30266:SF2">
    <property type="entry name" value="LARGE-CONDUCTANCE MECHANOSENSITIVE CHANNEL"/>
    <property type="match status" value="1"/>
</dbReference>
<organism evidence="12 13">
    <name type="scientific">Desulfosporosinus lacus DSM 15449</name>
    <dbReference type="NCBI Taxonomy" id="1121420"/>
    <lineage>
        <taxon>Bacteria</taxon>
        <taxon>Bacillati</taxon>
        <taxon>Bacillota</taxon>
        <taxon>Clostridia</taxon>
        <taxon>Eubacteriales</taxon>
        <taxon>Desulfitobacteriaceae</taxon>
        <taxon>Desulfosporosinus</taxon>
    </lineage>
</organism>
<accession>A0A1M6B5I6</accession>
<dbReference type="InterPro" id="IPR001185">
    <property type="entry name" value="MS_channel"/>
</dbReference>
<protein>
    <recommendedName>
        <fullName evidence="11">Large-conductance mechanosensitive channel</fullName>
    </recommendedName>
</protein>
<comment type="function">
    <text evidence="11">Channel that opens in response to stretch forces in the membrane lipid bilayer. May participate in the regulation of osmotic pressure changes within the cell.</text>
</comment>
<evidence type="ECO:0000256" key="9">
    <source>
        <dbReference type="ARBA" id="ARBA00023136"/>
    </source>
</evidence>
<dbReference type="FunFam" id="1.10.1200.120:FF:000001">
    <property type="entry name" value="Large-conductance mechanosensitive channel"/>
    <property type="match status" value="1"/>
</dbReference>
<comment type="subunit">
    <text evidence="3 11">Homopentamer.</text>
</comment>
<evidence type="ECO:0000256" key="3">
    <source>
        <dbReference type="ARBA" id="ARBA00011255"/>
    </source>
</evidence>
<name>A0A1M6B5I6_9FIRM</name>
<dbReference type="Gene3D" id="1.10.1200.120">
    <property type="entry name" value="Large-conductance mechanosensitive channel, MscL, domain 1"/>
    <property type="match status" value="1"/>
</dbReference>
<dbReference type="GO" id="GO:0008381">
    <property type="term" value="F:mechanosensitive monoatomic ion channel activity"/>
    <property type="evidence" value="ECO:0007669"/>
    <property type="project" value="UniProtKB-UniRule"/>
</dbReference>
<dbReference type="RefSeq" id="WP_073031716.1">
    <property type="nucleotide sequence ID" value="NZ_FQXJ01000018.1"/>
</dbReference>
<evidence type="ECO:0000256" key="4">
    <source>
        <dbReference type="ARBA" id="ARBA00022448"/>
    </source>
</evidence>
<dbReference type="SUPFAM" id="SSF81330">
    <property type="entry name" value="Gated mechanosensitive channel"/>
    <property type="match status" value="1"/>
</dbReference>
<evidence type="ECO:0000256" key="10">
    <source>
        <dbReference type="ARBA" id="ARBA00023303"/>
    </source>
</evidence>
<proteinExistence type="inferred from homology"/>
<dbReference type="STRING" id="1121420.SAMN02746098_04089"/>
<keyword evidence="6 11" id="KW-0812">Transmembrane</keyword>
<dbReference type="PRINTS" id="PR01264">
    <property type="entry name" value="MECHCHANNEL"/>
</dbReference>
<dbReference type="NCBIfam" id="NF001843">
    <property type="entry name" value="PRK00567.1-4"/>
    <property type="match status" value="1"/>
</dbReference>
<dbReference type="Pfam" id="PF01741">
    <property type="entry name" value="MscL"/>
    <property type="match status" value="1"/>
</dbReference>
<keyword evidence="8 11" id="KW-0406">Ion transport</keyword>
<evidence type="ECO:0000256" key="2">
    <source>
        <dbReference type="ARBA" id="ARBA00007254"/>
    </source>
</evidence>
<dbReference type="NCBIfam" id="TIGR00220">
    <property type="entry name" value="mscL"/>
    <property type="match status" value="1"/>
</dbReference>
<feature type="transmembrane region" description="Helical" evidence="11">
    <location>
        <begin position="72"/>
        <end position="93"/>
    </location>
</feature>
<evidence type="ECO:0000256" key="7">
    <source>
        <dbReference type="ARBA" id="ARBA00022989"/>
    </source>
</evidence>
<dbReference type="HAMAP" id="MF_00115">
    <property type="entry name" value="MscL"/>
    <property type="match status" value="1"/>
</dbReference>
<keyword evidence="10 11" id="KW-0407">Ion channel</keyword>
<dbReference type="GO" id="GO:0005886">
    <property type="term" value="C:plasma membrane"/>
    <property type="evidence" value="ECO:0007669"/>
    <property type="project" value="UniProtKB-SubCell"/>
</dbReference>
<evidence type="ECO:0000313" key="12">
    <source>
        <dbReference type="EMBL" id="SHI43991.1"/>
    </source>
</evidence>
<dbReference type="InterPro" id="IPR037673">
    <property type="entry name" value="MSC/AndL"/>
</dbReference>
<evidence type="ECO:0000256" key="8">
    <source>
        <dbReference type="ARBA" id="ARBA00023065"/>
    </source>
</evidence>